<protein>
    <submittedName>
        <fullName evidence="6">Glycoside hydrolase, clan GH-D</fullName>
        <ecNumber evidence="6">3.2.1.-</ecNumber>
    </submittedName>
</protein>
<evidence type="ECO:0000256" key="2">
    <source>
        <dbReference type="ARBA" id="ARBA00022729"/>
    </source>
</evidence>
<sequence>MRVVNKFRRTCVVRQCKIRVFLPSCAIFRLIKKTFGSIRRKKLTFALTSTQCLMKNYSIACLLAGCLCLETAGQTPLEPPVMGWSSWNTYRVNISDSLICSQADALHQTGLDALGYRYINIDDGFFGGRNAAGQLVTHPVRFPRGLRPVVDHIHALGLKAGIYSDAGRNTCGSFWDKDSLGVGVGFYGHDEQDAQFYFDTCRFDFIKIDFCGGDAAQNVEKLDLDERKRYLDIRAAINETSRPEVKVNVCRWAFPGTWVAQAGTSWRIAADIAPTWNSIKQIVAKNKYLSAYAANGCYNDMDMLEIGRGLTEAEERTHFSLWCLLSSPLLIGCDLHAIPDTSLALLKNKALVALNQDPLGKQAYVVRQDSDAVLFVKDIVKENGLERAVAVTNFADVSRNFTLDFAELQLGGVVQVYDLFRGGDPQVVIDGKLQLQIPPHDTRIYRLKATRRFERNCYEAETAWLDAYQCLQNPLAVGTAFYEDAAGCSGGAKVRNVGGKTGNWMEWRRIFSPKGGTYRMTLDYSSAEMCAILCSVNGGDPFVKNVTSGGQDRMGQCVFHVRLVPGMNTIRISGEKDRYFDVDVMHLEPI</sequence>
<dbReference type="Pfam" id="PF17801">
    <property type="entry name" value="Melibiase_C"/>
    <property type="match status" value="1"/>
</dbReference>
<dbReference type="AlphaFoldDB" id="J9H309"/>
<keyword evidence="3 6" id="KW-0378">Hydrolase</keyword>
<evidence type="ECO:0000256" key="1">
    <source>
        <dbReference type="ARBA" id="ARBA00009743"/>
    </source>
</evidence>
<dbReference type="EC" id="3.2.1.-" evidence="6"/>
<dbReference type="Gene3D" id="2.60.120.260">
    <property type="entry name" value="Galactose-binding domain-like"/>
    <property type="match status" value="1"/>
</dbReference>
<dbReference type="Pfam" id="PF16499">
    <property type="entry name" value="Melibiase_2"/>
    <property type="match status" value="1"/>
</dbReference>
<dbReference type="InterPro" id="IPR017853">
    <property type="entry name" value="GH"/>
</dbReference>
<feature type="domain" description="Alpha galactosidase C-terminal" evidence="5">
    <location>
        <begin position="386"/>
        <end position="447"/>
    </location>
</feature>
<reference evidence="6" key="1">
    <citation type="journal article" date="2012" name="PLoS ONE">
        <title>Gene sets for utilization of primary and secondary nutrition supplies in the distal gut of endangered iberian lynx.</title>
        <authorList>
            <person name="Alcaide M."/>
            <person name="Messina E."/>
            <person name="Richter M."/>
            <person name="Bargiela R."/>
            <person name="Peplies J."/>
            <person name="Huws S.A."/>
            <person name="Newbold C.J."/>
            <person name="Golyshin P.N."/>
            <person name="Simon M.A."/>
            <person name="Lopez G."/>
            <person name="Yakimov M.M."/>
            <person name="Ferrer M."/>
        </authorList>
    </citation>
    <scope>NUCLEOTIDE SEQUENCE</scope>
</reference>
<dbReference type="SUPFAM" id="SSF51445">
    <property type="entry name" value="(Trans)glycosidases"/>
    <property type="match status" value="1"/>
</dbReference>
<dbReference type="GO" id="GO:0004553">
    <property type="term" value="F:hydrolase activity, hydrolyzing O-glycosyl compounds"/>
    <property type="evidence" value="ECO:0007669"/>
    <property type="project" value="InterPro"/>
</dbReference>
<dbReference type="Gene3D" id="2.60.40.1180">
    <property type="entry name" value="Golgi alpha-mannosidase II"/>
    <property type="match status" value="1"/>
</dbReference>
<dbReference type="InterPro" id="IPR013785">
    <property type="entry name" value="Aldolase_TIM"/>
</dbReference>
<keyword evidence="4 6" id="KW-0326">Glycosidase</keyword>
<dbReference type="CDD" id="cd14792">
    <property type="entry name" value="GH27"/>
    <property type="match status" value="1"/>
</dbReference>
<dbReference type="Gene3D" id="3.20.20.70">
    <property type="entry name" value="Aldolase class I"/>
    <property type="match status" value="1"/>
</dbReference>
<name>J9H309_9ZZZZ</name>
<proteinExistence type="inferred from homology"/>
<dbReference type="PRINTS" id="PR00740">
    <property type="entry name" value="GLHYDRLASE27"/>
</dbReference>
<gene>
    <name evidence="6" type="ORF">EVA_03919</name>
</gene>
<keyword evidence="2" id="KW-0732">Signal</keyword>
<dbReference type="InterPro" id="IPR041233">
    <property type="entry name" value="Melibiase_C"/>
</dbReference>
<dbReference type="PANTHER" id="PTHR11452">
    <property type="entry name" value="ALPHA-GALACTOSIDASE/ALPHA-N-ACETYLGALACTOSAMINIDASE"/>
    <property type="match status" value="1"/>
</dbReference>
<dbReference type="GO" id="GO:0005975">
    <property type="term" value="P:carbohydrate metabolic process"/>
    <property type="evidence" value="ECO:0007669"/>
    <property type="project" value="InterPro"/>
</dbReference>
<dbReference type="SUPFAM" id="SSF51011">
    <property type="entry name" value="Glycosyl hydrolase domain"/>
    <property type="match status" value="1"/>
</dbReference>
<evidence type="ECO:0000256" key="4">
    <source>
        <dbReference type="ARBA" id="ARBA00023295"/>
    </source>
</evidence>
<organism evidence="6">
    <name type="scientific">gut metagenome</name>
    <dbReference type="NCBI Taxonomy" id="749906"/>
    <lineage>
        <taxon>unclassified sequences</taxon>
        <taxon>metagenomes</taxon>
        <taxon>organismal metagenomes</taxon>
    </lineage>
</organism>
<evidence type="ECO:0000256" key="3">
    <source>
        <dbReference type="ARBA" id="ARBA00022801"/>
    </source>
</evidence>
<dbReference type="InterPro" id="IPR013780">
    <property type="entry name" value="Glyco_hydro_b"/>
</dbReference>
<evidence type="ECO:0000313" key="6">
    <source>
        <dbReference type="EMBL" id="EJX07970.1"/>
    </source>
</evidence>
<dbReference type="PANTHER" id="PTHR11452:SF75">
    <property type="entry name" value="ALPHA-GALACTOSIDASE MEL1"/>
    <property type="match status" value="1"/>
</dbReference>
<dbReference type="InterPro" id="IPR002241">
    <property type="entry name" value="Glyco_hydro_27"/>
</dbReference>
<comment type="similarity">
    <text evidence="1">Belongs to the glycosyl hydrolase 27 family.</text>
</comment>
<comment type="caution">
    <text evidence="6">The sequence shown here is derived from an EMBL/GenBank/DDBJ whole genome shotgun (WGS) entry which is preliminary data.</text>
</comment>
<dbReference type="InterPro" id="IPR008979">
    <property type="entry name" value="Galactose-bd-like_sf"/>
</dbReference>
<dbReference type="EMBL" id="AMCI01000741">
    <property type="protein sequence ID" value="EJX07970.1"/>
    <property type="molecule type" value="Genomic_DNA"/>
</dbReference>
<evidence type="ECO:0000259" key="5">
    <source>
        <dbReference type="Pfam" id="PF17801"/>
    </source>
</evidence>
<accession>J9H309</accession>
<dbReference type="SUPFAM" id="SSF49785">
    <property type="entry name" value="Galactose-binding domain-like"/>
    <property type="match status" value="1"/>
</dbReference>